<reference evidence="2" key="1">
    <citation type="submission" date="2020-09" db="EMBL/GenBank/DDBJ databases">
        <title>Novel species in genus Aeromicrobium.</title>
        <authorList>
            <person name="Zhang G."/>
        </authorList>
    </citation>
    <scope>NUCLEOTIDE SEQUENCE</scope>
    <source>
        <strain evidence="4">zg-629</strain>
        <strain evidence="3">Zg-629</strain>
        <strain evidence="2">Zg-636</strain>
    </source>
</reference>
<dbReference type="Gene3D" id="3.30.70.20">
    <property type="match status" value="1"/>
</dbReference>
<feature type="domain" description="Divergent 4Fe-4S mono-cluster" evidence="1">
    <location>
        <begin position="6"/>
        <end position="71"/>
    </location>
</feature>
<dbReference type="AlphaFoldDB" id="A0A8I0K146"/>
<evidence type="ECO:0000313" key="4">
    <source>
        <dbReference type="Proteomes" id="UP000515871"/>
    </source>
</evidence>
<sequence length="81" mass="8943">MTRKTYDGPIVEVSFDGDLCRHAAECVRGMPEVFDVASRPWIDPGRADTEDRAETLRRVVGRCPSGALRIQDSPTPGRTTP</sequence>
<gene>
    <name evidence="3" type="ORF">H9L21_11370</name>
    <name evidence="2" type="ORF">IBG24_09295</name>
</gene>
<dbReference type="Proteomes" id="UP000515871">
    <property type="component" value="Chromosome"/>
</dbReference>
<evidence type="ECO:0000259" key="1">
    <source>
        <dbReference type="Pfam" id="PF06902"/>
    </source>
</evidence>
<dbReference type="InterPro" id="IPR010693">
    <property type="entry name" value="Divergent_4Fe-4S_mono-cluster"/>
</dbReference>
<protein>
    <submittedName>
        <fullName evidence="2">(4Fe-4S)-binding protein</fullName>
    </submittedName>
</protein>
<proteinExistence type="predicted"/>
<dbReference type="Pfam" id="PF06902">
    <property type="entry name" value="Fer4_19"/>
    <property type="match status" value="1"/>
</dbReference>
<evidence type="ECO:0000313" key="5">
    <source>
        <dbReference type="Proteomes" id="UP000620591"/>
    </source>
</evidence>
<organism evidence="2 5">
    <name type="scientific">Aeromicrobium senzhongii</name>
    <dbReference type="NCBI Taxonomy" id="2663859"/>
    <lineage>
        <taxon>Bacteria</taxon>
        <taxon>Bacillati</taxon>
        <taxon>Actinomycetota</taxon>
        <taxon>Actinomycetes</taxon>
        <taxon>Propionibacteriales</taxon>
        <taxon>Nocardioidaceae</taxon>
        <taxon>Aeromicrobium</taxon>
    </lineage>
</organism>
<dbReference type="Proteomes" id="UP000620591">
    <property type="component" value="Unassembled WGS sequence"/>
</dbReference>
<accession>A0A8I0K146</accession>
<dbReference type="EMBL" id="JACTVM010000002">
    <property type="protein sequence ID" value="MBC9226508.1"/>
    <property type="molecule type" value="Genomic_DNA"/>
</dbReference>
<evidence type="ECO:0000313" key="2">
    <source>
        <dbReference type="EMBL" id="MBC9226508.1"/>
    </source>
</evidence>
<name>A0A8I0K146_9ACTN</name>
<keyword evidence="4" id="KW-1185">Reference proteome</keyword>
<dbReference type="EMBL" id="CP060587">
    <property type="protein sequence ID" value="QNL93703.1"/>
    <property type="molecule type" value="Genomic_DNA"/>
</dbReference>
<evidence type="ECO:0000313" key="3">
    <source>
        <dbReference type="EMBL" id="QNL93703.1"/>
    </source>
</evidence>
<dbReference type="RefSeq" id="WP_154596793.1">
    <property type="nucleotide sequence ID" value="NZ_CP060587.1"/>
</dbReference>